<feature type="transmembrane region" description="Helical" evidence="1">
    <location>
        <begin position="515"/>
        <end position="536"/>
    </location>
</feature>
<keyword evidence="4" id="KW-1185">Reference proteome</keyword>
<protein>
    <recommendedName>
        <fullName evidence="2">EamA domain-containing protein</fullName>
    </recommendedName>
</protein>
<feature type="transmembrane region" description="Helical" evidence="1">
    <location>
        <begin position="486"/>
        <end position="503"/>
    </location>
</feature>
<evidence type="ECO:0000256" key="1">
    <source>
        <dbReference type="SAM" id="Phobius"/>
    </source>
</evidence>
<accession>A0ABQ5K3S6</accession>
<evidence type="ECO:0000259" key="2">
    <source>
        <dbReference type="Pfam" id="PF00892"/>
    </source>
</evidence>
<feature type="transmembrane region" description="Helical" evidence="1">
    <location>
        <begin position="417"/>
        <end position="435"/>
    </location>
</feature>
<dbReference type="Proteomes" id="UP001057375">
    <property type="component" value="Unassembled WGS sequence"/>
</dbReference>
<dbReference type="PANTHER" id="PTHR22911">
    <property type="entry name" value="ACYL-MALONYL CONDENSING ENZYME-RELATED"/>
    <property type="match status" value="1"/>
</dbReference>
<feature type="transmembrane region" description="Helical" evidence="1">
    <location>
        <begin position="329"/>
        <end position="349"/>
    </location>
</feature>
<gene>
    <name evidence="3" type="ORF">ADUPG1_013696</name>
</gene>
<dbReference type="EMBL" id="BQXS01012723">
    <property type="protein sequence ID" value="GKT27235.1"/>
    <property type="molecule type" value="Genomic_DNA"/>
</dbReference>
<keyword evidence="1" id="KW-1133">Transmembrane helix</keyword>
<feature type="transmembrane region" description="Helical" evidence="1">
    <location>
        <begin position="383"/>
        <end position="405"/>
    </location>
</feature>
<proteinExistence type="predicted"/>
<feature type="transmembrane region" description="Helical" evidence="1">
    <location>
        <begin position="355"/>
        <end position="376"/>
    </location>
</feature>
<comment type="caution">
    <text evidence="3">The sequence shown here is derived from an EMBL/GenBank/DDBJ whole genome shotgun (WGS) entry which is preliminary data.</text>
</comment>
<sequence length="614" mass="65369">MESNKSVFGIIRSEHSIGIGQTKPVENNSFDEKKGQLPPIVIPNVPDAPLKFNGSSSLAIIVERSCSEPSSDSLSNSLVLSKDLDSSEDVQKDKDSSHAESLPVLKIPKSSDLLPPIAPLASSLAISKVIDDKISPSSRRIGSRRHKITYLGRIPSFSSVDELSTTMVVSSEHSSSEINGSAFATYPKPSIHHSPLSKSKTQSMSKVDGSECTSLHSSAPSAIIDSSKVWSDDSGSMNPSFISAIIAYVALFLAQLLGAGVAVISNAMTGKIHMVTMLFWRDLFGFIANIPLYLLRPRQKGTEVVDPESGVKRIEGAEPRIRLPPGPTVPHLILLSVSALVVMLSFLVAASETSVTMSGIVNAVSPVITAAMAIVLGYEKGSFLVFISVVVGVLGSVVSLGEMFFASGSSSSSTSTIGLISLAVYIVSCVIYFLYSPGIYSKAKIHAFEVMFWVYGGGTLISAVLVMLFCRDTFITQCKSFGLNEWLMLVGMGALGTTGLWGAQAYACDILRSPTVVHAFSMLSVIINMLSAAVLLGESPSLWEMCGGALVMLGVVFLITGKKRIKEDEDCNNNCPTDEHVEQVSEITGEKTATSIVMIGCLPIASSHTDLVNL</sequence>
<feature type="transmembrane region" description="Helical" evidence="1">
    <location>
        <begin position="542"/>
        <end position="560"/>
    </location>
</feature>
<feature type="transmembrane region" description="Helical" evidence="1">
    <location>
        <begin position="241"/>
        <end position="265"/>
    </location>
</feature>
<feature type="domain" description="EamA" evidence="2">
    <location>
        <begin position="417"/>
        <end position="559"/>
    </location>
</feature>
<evidence type="ECO:0000313" key="4">
    <source>
        <dbReference type="Proteomes" id="UP001057375"/>
    </source>
</evidence>
<organism evidence="3 4">
    <name type="scientific">Aduncisulcus paluster</name>
    <dbReference type="NCBI Taxonomy" id="2918883"/>
    <lineage>
        <taxon>Eukaryota</taxon>
        <taxon>Metamonada</taxon>
        <taxon>Carpediemonas-like organisms</taxon>
        <taxon>Aduncisulcus</taxon>
    </lineage>
</organism>
<dbReference type="InterPro" id="IPR037185">
    <property type="entry name" value="EmrE-like"/>
</dbReference>
<evidence type="ECO:0000313" key="3">
    <source>
        <dbReference type="EMBL" id="GKT27235.1"/>
    </source>
</evidence>
<keyword evidence="1" id="KW-0472">Membrane</keyword>
<feature type="transmembrane region" description="Helical" evidence="1">
    <location>
        <begin position="447"/>
        <end position="466"/>
    </location>
</feature>
<feature type="domain" description="EamA" evidence="2">
    <location>
        <begin position="246"/>
        <end position="399"/>
    </location>
</feature>
<dbReference type="Pfam" id="PF00892">
    <property type="entry name" value="EamA"/>
    <property type="match status" value="2"/>
</dbReference>
<dbReference type="InterPro" id="IPR000620">
    <property type="entry name" value="EamA_dom"/>
</dbReference>
<name>A0ABQ5K3S6_9EUKA</name>
<keyword evidence="1" id="KW-0812">Transmembrane</keyword>
<reference evidence="3" key="1">
    <citation type="submission" date="2022-03" db="EMBL/GenBank/DDBJ databases">
        <title>Draft genome sequence of Aduncisulcus paluster, a free-living microaerophilic Fornicata.</title>
        <authorList>
            <person name="Yuyama I."/>
            <person name="Kume K."/>
            <person name="Tamura T."/>
            <person name="Inagaki Y."/>
            <person name="Hashimoto T."/>
        </authorList>
    </citation>
    <scope>NUCLEOTIDE SEQUENCE</scope>
    <source>
        <strain evidence="3">NY0171</strain>
    </source>
</reference>
<dbReference type="SUPFAM" id="SSF103481">
    <property type="entry name" value="Multidrug resistance efflux transporter EmrE"/>
    <property type="match status" value="1"/>
</dbReference>